<proteinExistence type="predicted"/>
<evidence type="ECO:0000313" key="1">
    <source>
        <dbReference type="EMBL" id="THU77174.1"/>
    </source>
</evidence>
<protein>
    <submittedName>
        <fullName evidence="1">Uncharacterized protein</fullName>
    </submittedName>
</protein>
<dbReference type="Proteomes" id="UP000297245">
    <property type="component" value="Unassembled WGS sequence"/>
</dbReference>
<gene>
    <name evidence="1" type="ORF">K435DRAFT_812698</name>
</gene>
<keyword evidence="2" id="KW-1185">Reference proteome</keyword>
<accession>A0A4S8KND9</accession>
<name>A0A4S8KND9_DENBC</name>
<evidence type="ECO:0000313" key="2">
    <source>
        <dbReference type="Proteomes" id="UP000297245"/>
    </source>
</evidence>
<organism evidence="1 2">
    <name type="scientific">Dendrothele bispora (strain CBS 962.96)</name>
    <dbReference type="NCBI Taxonomy" id="1314807"/>
    <lineage>
        <taxon>Eukaryota</taxon>
        <taxon>Fungi</taxon>
        <taxon>Dikarya</taxon>
        <taxon>Basidiomycota</taxon>
        <taxon>Agaricomycotina</taxon>
        <taxon>Agaricomycetes</taxon>
        <taxon>Agaricomycetidae</taxon>
        <taxon>Agaricales</taxon>
        <taxon>Agaricales incertae sedis</taxon>
        <taxon>Dendrothele</taxon>
    </lineage>
</organism>
<dbReference type="EMBL" id="ML180526">
    <property type="protein sequence ID" value="THU77174.1"/>
    <property type="molecule type" value="Genomic_DNA"/>
</dbReference>
<dbReference type="AlphaFoldDB" id="A0A4S8KND9"/>
<sequence length="186" mass="20422">MRGVDGSRSEGWLEAGARGGWKQERGVETVLEGGSNTQATIAVISYTLPASSRASLLSLSSSTLRLDSFLPSDDARAKRIRNENRLLFEAGHLRSKIFLVPSSKDCEQCEKIAGLGKEERGKSLQPYLLPETITRSQFLAVPLIWKAAAAKLNILRWRRQSGYLVVEPLIWKAAAAKLTSTQVIPS</sequence>
<reference evidence="1 2" key="1">
    <citation type="journal article" date="2019" name="Nat. Ecol. Evol.">
        <title>Megaphylogeny resolves global patterns of mushroom evolution.</title>
        <authorList>
            <person name="Varga T."/>
            <person name="Krizsan K."/>
            <person name="Foldi C."/>
            <person name="Dima B."/>
            <person name="Sanchez-Garcia M."/>
            <person name="Sanchez-Ramirez S."/>
            <person name="Szollosi G.J."/>
            <person name="Szarkandi J.G."/>
            <person name="Papp V."/>
            <person name="Albert L."/>
            <person name="Andreopoulos W."/>
            <person name="Angelini C."/>
            <person name="Antonin V."/>
            <person name="Barry K.W."/>
            <person name="Bougher N.L."/>
            <person name="Buchanan P."/>
            <person name="Buyck B."/>
            <person name="Bense V."/>
            <person name="Catcheside P."/>
            <person name="Chovatia M."/>
            <person name="Cooper J."/>
            <person name="Damon W."/>
            <person name="Desjardin D."/>
            <person name="Finy P."/>
            <person name="Geml J."/>
            <person name="Haridas S."/>
            <person name="Hughes K."/>
            <person name="Justo A."/>
            <person name="Karasinski D."/>
            <person name="Kautmanova I."/>
            <person name="Kiss B."/>
            <person name="Kocsube S."/>
            <person name="Kotiranta H."/>
            <person name="LaButti K.M."/>
            <person name="Lechner B.E."/>
            <person name="Liimatainen K."/>
            <person name="Lipzen A."/>
            <person name="Lukacs Z."/>
            <person name="Mihaltcheva S."/>
            <person name="Morgado L.N."/>
            <person name="Niskanen T."/>
            <person name="Noordeloos M.E."/>
            <person name="Ohm R.A."/>
            <person name="Ortiz-Santana B."/>
            <person name="Ovrebo C."/>
            <person name="Racz N."/>
            <person name="Riley R."/>
            <person name="Savchenko A."/>
            <person name="Shiryaev A."/>
            <person name="Soop K."/>
            <person name="Spirin V."/>
            <person name="Szebenyi C."/>
            <person name="Tomsovsky M."/>
            <person name="Tulloss R.E."/>
            <person name="Uehling J."/>
            <person name="Grigoriev I.V."/>
            <person name="Vagvolgyi C."/>
            <person name="Papp T."/>
            <person name="Martin F.M."/>
            <person name="Miettinen O."/>
            <person name="Hibbett D.S."/>
            <person name="Nagy L.G."/>
        </authorList>
    </citation>
    <scope>NUCLEOTIDE SEQUENCE [LARGE SCALE GENOMIC DNA]</scope>
    <source>
        <strain evidence="1 2">CBS 962.96</strain>
    </source>
</reference>